<dbReference type="AlphaFoldDB" id="A0A940MYK0"/>
<gene>
    <name evidence="2" type="ORF">J5Y10_17135</name>
</gene>
<organism evidence="2 3">
    <name type="scientific">Roseomonas indoligenes</name>
    <dbReference type="NCBI Taxonomy" id="2820811"/>
    <lineage>
        <taxon>Bacteria</taxon>
        <taxon>Pseudomonadati</taxon>
        <taxon>Pseudomonadota</taxon>
        <taxon>Alphaproteobacteria</taxon>
        <taxon>Acetobacterales</taxon>
        <taxon>Roseomonadaceae</taxon>
        <taxon>Roseomonas</taxon>
    </lineage>
</organism>
<evidence type="ECO:0000256" key="1">
    <source>
        <dbReference type="SAM" id="Phobius"/>
    </source>
</evidence>
<keyword evidence="1" id="KW-1133">Transmembrane helix</keyword>
<dbReference type="RefSeq" id="WP_209375244.1">
    <property type="nucleotide sequence ID" value="NZ_JAGIZA010000010.1"/>
</dbReference>
<reference evidence="2" key="1">
    <citation type="submission" date="2021-03" db="EMBL/GenBank/DDBJ databases">
        <authorList>
            <person name="So Y."/>
        </authorList>
    </citation>
    <scope>NUCLEOTIDE SEQUENCE</scope>
    <source>
        <strain evidence="2">SG15</strain>
    </source>
</reference>
<dbReference type="Proteomes" id="UP000677537">
    <property type="component" value="Unassembled WGS sequence"/>
</dbReference>
<keyword evidence="1" id="KW-0812">Transmembrane</keyword>
<feature type="transmembrane region" description="Helical" evidence="1">
    <location>
        <begin position="36"/>
        <end position="59"/>
    </location>
</feature>
<name>A0A940MYK0_9PROT</name>
<protein>
    <submittedName>
        <fullName evidence="2">DUF2842 domain-containing protein</fullName>
    </submittedName>
</protein>
<proteinExistence type="predicted"/>
<comment type="caution">
    <text evidence="2">The sequence shown here is derived from an EMBL/GenBank/DDBJ whole genome shotgun (WGS) entry which is preliminary data.</text>
</comment>
<evidence type="ECO:0000313" key="3">
    <source>
        <dbReference type="Proteomes" id="UP000677537"/>
    </source>
</evidence>
<sequence length="61" mass="6662">MSRVPVAVVVGILGFLLYIGAAVVLADLVPRHWAAQLLYFTVAGVLWAWPASLLMLWAARK</sequence>
<keyword evidence="3" id="KW-1185">Reference proteome</keyword>
<accession>A0A940MYK0</accession>
<dbReference type="EMBL" id="JAGIZA010000010">
    <property type="protein sequence ID" value="MBP0494511.1"/>
    <property type="molecule type" value="Genomic_DNA"/>
</dbReference>
<dbReference type="Pfam" id="PF11003">
    <property type="entry name" value="DUF2842"/>
    <property type="match status" value="1"/>
</dbReference>
<dbReference type="InterPro" id="IPR021265">
    <property type="entry name" value="DUF2842"/>
</dbReference>
<keyword evidence="1" id="KW-0472">Membrane</keyword>
<evidence type="ECO:0000313" key="2">
    <source>
        <dbReference type="EMBL" id="MBP0494511.1"/>
    </source>
</evidence>